<dbReference type="InterPro" id="IPR035986">
    <property type="entry name" value="PKD_dom_sf"/>
</dbReference>
<reference evidence="1 2" key="1">
    <citation type="journal article" date="2016" name="Nat. Commun.">
        <title>Thousands of microbial genomes shed light on interconnected biogeochemical processes in an aquifer system.</title>
        <authorList>
            <person name="Anantharaman K."/>
            <person name="Brown C.T."/>
            <person name="Hug L.A."/>
            <person name="Sharon I."/>
            <person name="Castelle C.J."/>
            <person name="Probst A.J."/>
            <person name="Thomas B.C."/>
            <person name="Singh A."/>
            <person name="Wilkins M.J."/>
            <person name="Karaoz U."/>
            <person name="Brodie E.L."/>
            <person name="Williams K.H."/>
            <person name="Hubbard S.S."/>
            <person name="Banfield J.F."/>
        </authorList>
    </citation>
    <scope>NUCLEOTIDE SEQUENCE [LARGE SCALE GENOMIC DNA]</scope>
</reference>
<evidence type="ECO:0008006" key="3">
    <source>
        <dbReference type="Google" id="ProtNLM"/>
    </source>
</evidence>
<dbReference type="SUPFAM" id="SSF49299">
    <property type="entry name" value="PKD domain"/>
    <property type="match status" value="1"/>
</dbReference>
<evidence type="ECO:0000313" key="2">
    <source>
        <dbReference type="Proteomes" id="UP000178798"/>
    </source>
</evidence>
<sequence length="445" mass="46700">MAISCKKIFLATLSLLVFFGTMAVVLEDVEAMIGCSTINSSQIRIYKTACADSSNIVARNVNTNQTSPTLTCVSPYWNNTGLTALFNNYSSSEGRTFCIASLLSGVYPSINIKVNSNISASWRITGPQNIYDSGVSGDYTMPPGTYTIIWGSVSGYNTPPSETLTATASGSNAIITFNGNYQPSSPPPPSVSCAPDKTVANTGEIVRWSVIPPSSSPGITYSWSGTDGLSGNTASVDKIYFTSGAKSASVNIATLGSLRPATYSCGNVNIASSVGIVNVSSNNSFASWTITGPSNKTGSGYFDSYGNMSAGIYTIVWNSVSGYNTPISESKNLTDGEIINFSGIYNPIASVAPLSVSCSPSKTKIKINETVVWTASVSGGISPYSYSWFGSESLSGTINPIDKLYTTSGTKNAYVTVKDNDGQQLTSNCGTISVSKSSIIETPPR</sequence>
<dbReference type="STRING" id="1802556.A2999_01440"/>
<proteinExistence type="predicted"/>
<dbReference type="InterPro" id="IPR013783">
    <property type="entry name" value="Ig-like_fold"/>
</dbReference>
<protein>
    <recommendedName>
        <fullName evidence="3">PKD domain-containing protein</fullName>
    </recommendedName>
</protein>
<dbReference type="EMBL" id="MGIQ01000001">
    <property type="protein sequence ID" value="OGM92124.1"/>
    <property type="molecule type" value="Genomic_DNA"/>
</dbReference>
<name>A0A1F8DU66_9BACT</name>
<organism evidence="1 2">
    <name type="scientific">Candidatus Wolfebacteria bacterium RIFCSPLOWO2_01_FULL_38_11</name>
    <dbReference type="NCBI Taxonomy" id="1802556"/>
    <lineage>
        <taxon>Bacteria</taxon>
        <taxon>Candidatus Wolfeibacteriota</taxon>
    </lineage>
</organism>
<comment type="caution">
    <text evidence="1">The sequence shown here is derived from an EMBL/GenBank/DDBJ whole genome shotgun (WGS) entry which is preliminary data.</text>
</comment>
<dbReference type="Gene3D" id="2.60.40.10">
    <property type="entry name" value="Immunoglobulins"/>
    <property type="match status" value="1"/>
</dbReference>
<evidence type="ECO:0000313" key="1">
    <source>
        <dbReference type="EMBL" id="OGM92124.1"/>
    </source>
</evidence>
<gene>
    <name evidence="1" type="ORF">A2999_01440</name>
</gene>
<accession>A0A1F8DU66</accession>
<dbReference type="AlphaFoldDB" id="A0A1F8DU66"/>
<dbReference type="Proteomes" id="UP000178798">
    <property type="component" value="Unassembled WGS sequence"/>
</dbReference>